<dbReference type="WBParaSite" id="Csp11.Scaffold629.g10583.t1">
    <property type="protein sequence ID" value="Csp11.Scaffold629.g10583.t1"/>
    <property type="gene ID" value="Csp11.Scaffold629.g10583"/>
</dbReference>
<feature type="region of interest" description="Disordered" evidence="1">
    <location>
        <begin position="402"/>
        <end position="462"/>
    </location>
</feature>
<protein>
    <submittedName>
        <fullName evidence="5">Tyrosine-protein phosphatase non-receptor type 61F</fullName>
    </submittedName>
</protein>
<organism evidence="4 5">
    <name type="scientific">Caenorhabditis tropicalis</name>
    <dbReference type="NCBI Taxonomy" id="1561998"/>
    <lineage>
        <taxon>Eukaryota</taxon>
        <taxon>Metazoa</taxon>
        <taxon>Ecdysozoa</taxon>
        <taxon>Nematoda</taxon>
        <taxon>Chromadorea</taxon>
        <taxon>Rhabditida</taxon>
        <taxon>Rhabditina</taxon>
        <taxon>Rhabditomorpha</taxon>
        <taxon>Rhabditoidea</taxon>
        <taxon>Rhabditidae</taxon>
        <taxon>Peloderinae</taxon>
        <taxon>Caenorhabditis</taxon>
    </lineage>
</organism>
<proteinExistence type="predicted"/>
<dbReference type="InterPro" id="IPR016130">
    <property type="entry name" value="Tyr_Pase_AS"/>
</dbReference>
<dbReference type="SMART" id="SM00194">
    <property type="entry name" value="PTPc"/>
    <property type="match status" value="1"/>
</dbReference>
<dbReference type="InterPro" id="IPR000387">
    <property type="entry name" value="Tyr_Pase_dom"/>
</dbReference>
<dbReference type="InterPro" id="IPR029021">
    <property type="entry name" value="Prot-tyrosine_phosphatase-like"/>
</dbReference>
<dbReference type="PANTHER" id="PTHR19134">
    <property type="entry name" value="RECEPTOR-TYPE TYROSINE-PROTEIN PHOSPHATASE"/>
    <property type="match status" value="1"/>
</dbReference>
<dbReference type="PROSITE" id="PS50056">
    <property type="entry name" value="TYR_PHOSPHATASE_2"/>
    <property type="match status" value="1"/>
</dbReference>
<dbReference type="Gene3D" id="3.90.190.10">
    <property type="entry name" value="Protein tyrosine phosphatase superfamily"/>
    <property type="match status" value="1"/>
</dbReference>
<reference evidence="5" key="1">
    <citation type="submission" date="2016-11" db="UniProtKB">
        <authorList>
            <consortium name="WormBaseParasite"/>
        </authorList>
    </citation>
    <scope>IDENTIFICATION</scope>
</reference>
<dbReference type="STRING" id="1561998.A0A1I7TPU6"/>
<dbReference type="CDD" id="cd00047">
    <property type="entry name" value="PTPc"/>
    <property type="match status" value="1"/>
</dbReference>
<dbReference type="GO" id="GO:0004725">
    <property type="term" value="F:protein tyrosine phosphatase activity"/>
    <property type="evidence" value="ECO:0007669"/>
    <property type="project" value="InterPro"/>
</dbReference>
<dbReference type="InterPro" id="IPR003595">
    <property type="entry name" value="Tyr_Pase_cat"/>
</dbReference>
<evidence type="ECO:0000313" key="5">
    <source>
        <dbReference type="WBParaSite" id="Csp11.Scaffold629.g10583.t1"/>
    </source>
</evidence>
<evidence type="ECO:0000259" key="3">
    <source>
        <dbReference type="PROSITE" id="PS50056"/>
    </source>
</evidence>
<dbReference type="SMART" id="SM00404">
    <property type="entry name" value="PTPc_motif"/>
    <property type="match status" value="1"/>
</dbReference>
<feature type="compositionally biased region" description="Low complexity" evidence="1">
    <location>
        <begin position="59"/>
        <end position="69"/>
    </location>
</feature>
<dbReference type="PROSITE" id="PS50055">
    <property type="entry name" value="TYR_PHOSPHATASE_PTP"/>
    <property type="match status" value="1"/>
</dbReference>
<dbReference type="InterPro" id="IPR050348">
    <property type="entry name" value="Protein-Tyr_Phosphatase"/>
</dbReference>
<feature type="domain" description="Tyrosine-protein phosphatase" evidence="2">
    <location>
        <begin position="103"/>
        <end position="373"/>
    </location>
</feature>
<dbReference type="AlphaFoldDB" id="A0A1I7TPU6"/>
<dbReference type="eggNOG" id="KOG0789">
    <property type="taxonomic scope" value="Eukaryota"/>
</dbReference>
<evidence type="ECO:0000313" key="4">
    <source>
        <dbReference type="Proteomes" id="UP000095282"/>
    </source>
</evidence>
<feature type="region of interest" description="Disordered" evidence="1">
    <location>
        <begin position="1"/>
        <end position="75"/>
    </location>
</feature>
<name>A0A1I7TPU6_9PELO</name>
<evidence type="ECO:0000256" key="1">
    <source>
        <dbReference type="SAM" id="MobiDB-lite"/>
    </source>
</evidence>
<dbReference type="Proteomes" id="UP000095282">
    <property type="component" value="Unplaced"/>
</dbReference>
<dbReference type="SUPFAM" id="SSF52799">
    <property type="entry name" value="(Phosphotyrosine protein) phosphatases II"/>
    <property type="match status" value="1"/>
</dbReference>
<dbReference type="PANTHER" id="PTHR19134:SF543">
    <property type="entry name" value="PROTEIN-TYROSINE-PHOSPHATASE"/>
    <property type="match status" value="1"/>
</dbReference>
<feature type="domain" description="Tyrosine specific protein phosphatases" evidence="3">
    <location>
        <begin position="289"/>
        <end position="364"/>
    </location>
</feature>
<dbReference type="Pfam" id="PF00102">
    <property type="entry name" value="Y_phosphatase"/>
    <property type="match status" value="1"/>
</dbReference>
<accession>A0A1I7TPU6</accession>
<evidence type="ECO:0000259" key="2">
    <source>
        <dbReference type="PROSITE" id="PS50055"/>
    </source>
</evidence>
<dbReference type="PRINTS" id="PR00700">
    <property type="entry name" value="PRTYPHPHTASE"/>
</dbReference>
<keyword evidence="4" id="KW-1185">Reference proteome</keyword>
<dbReference type="InterPro" id="IPR000242">
    <property type="entry name" value="PTP_cat"/>
</dbReference>
<dbReference type="PROSITE" id="PS00383">
    <property type="entry name" value="TYR_PHOSPHATASE_1"/>
    <property type="match status" value="1"/>
</dbReference>
<sequence>MSEVTTPSALDGDQQKDETGTSEPKSKTPPPLPSFNPIVKEPAGDTDLIQFENDEERAATVSTPTAVTPMETESAVTPEAESKVKEALQKFIDDPDTTNMDVIAAHFVKIRQEQEKLRLDHKYRTNIPVLVHNFFFNRYRDILPYDENRIIITKSRLNSSDGYINASPIQLPLGKTSFIAAQAPLLSTLEHWWTMIDEHGITLVIILCKLMETNKVKCERYWPEAVGGCEVYGDYEITLEEEKYYDDDEYMLRILTMVYVPTKQTRRIHQLHYREWPDHGCPSGQTQLLNMIEIMDSLREEVSPNSPMLVHCSAGVGRTGTIIAINHIRELIKAGTLTTVDLPELVMSLRRQRGSMVQTIDQYEFVNTCIHIYARRYLGLPEPPPKYHFKLPATPECEPVKLIAPPTPTASTEQPQANVAGYQPDPVDNIVEDEVDAASVPDFPEEPPAPTGPEDLGDSAAN</sequence>